<organism evidence="1 2">
    <name type="scientific">Paracoccus mutanolyticus</name>
    <dbReference type="NCBI Taxonomy" id="1499308"/>
    <lineage>
        <taxon>Bacteria</taxon>
        <taxon>Pseudomonadati</taxon>
        <taxon>Pseudomonadota</taxon>
        <taxon>Alphaproteobacteria</taxon>
        <taxon>Rhodobacterales</taxon>
        <taxon>Paracoccaceae</taxon>
        <taxon>Paracoccus</taxon>
    </lineage>
</organism>
<proteinExistence type="predicted"/>
<gene>
    <name evidence="1" type="ORF">DPM13_16230</name>
</gene>
<evidence type="ECO:0000313" key="1">
    <source>
        <dbReference type="EMBL" id="AWX93977.1"/>
    </source>
</evidence>
<dbReference type="Proteomes" id="UP000249922">
    <property type="component" value="Chromosome"/>
</dbReference>
<accession>A0ABM6WU14</accession>
<dbReference type="PROSITE" id="PS51257">
    <property type="entry name" value="PROKAR_LIPOPROTEIN"/>
    <property type="match status" value="1"/>
</dbReference>
<name>A0ABM6WU14_9RHOB</name>
<protein>
    <submittedName>
        <fullName evidence="1">Uncharacterized protein</fullName>
    </submittedName>
</protein>
<dbReference type="EMBL" id="CP030239">
    <property type="protein sequence ID" value="AWX93977.1"/>
    <property type="molecule type" value="Genomic_DNA"/>
</dbReference>
<sequence length="76" mass="8044">MTPSQKPHDGGAVLHVLIGCETSGVMRRAFAALGHDAWSCDLLPEDDGSNRSGACASEGADAMLQHGRLQRCLTCY</sequence>
<reference evidence="1 2" key="1">
    <citation type="submission" date="2018-06" db="EMBL/GenBank/DDBJ databases">
        <title>Complete genome sequence of Paracoccus mutanolyticus strain RSP-02 isolated from cellulosic waste.</title>
        <authorList>
            <person name="Amrutha R.N."/>
            <person name="Shrivastav A."/>
            <person name="Buddana S.K."/>
            <person name="Deshpande U."/>
            <person name="Prakasham R.S."/>
        </authorList>
    </citation>
    <scope>NUCLEOTIDE SEQUENCE [LARGE SCALE GENOMIC DNA]</scope>
    <source>
        <strain evidence="1 2">RSP-02</strain>
    </source>
</reference>
<keyword evidence="2" id="KW-1185">Reference proteome</keyword>
<evidence type="ECO:0000313" key="2">
    <source>
        <dbReference type="Proteomes" id="UP000249922"/>
    </source>
</evidence>